<dbReference type="Pfam" id="PF05430">
    <property type="entry name" value="Methyltransf_30"/>
    <property type="match status" value="1"/>
</dbReference>
<gene>
    <name evidence="2" type="ORF">ETU09_06500</name>
</gene>
<comment type="caution">
    <text evidence="2">The sequence shown here is derived from an EMBL/GenBank/DDBJ whole genome shotgun (WGS) entry which is preliminary data.</text>
</comment>
<dbReference type="EMBL" id="SELH01000021">
    <property type="protein sequence ID" value="TWP27742.1"/>
    <property type="molecule type" value="Genomic_DNA"/>
</dbReference>
<evidence type="ECO:0000313" key="3">
    <source>
        <dbReference type="Proteomes" id="UP000319499"/>
    </source>
</evidence>
<name>A0A563DC91_9FLAO</name>
<evidence type="ECO:0000313" key="2">
    <source>
        <dbReference type="EMBL" id="TWP27742.1"/>
    </source>
</evidence>
<feature type="domain" description="MnmC-like methyltransferase" evidence="1">
    <location>
        <begin position="145"/>
        <end position="222"/>
    </location>
</feature>
<accession>A0A563DC91</accession>
<organism evidence="2 3">
    <name type="scientific">Apibacter muscae</name>
    <dbReference type="NCBI Taxonomy" id="2509004"/>
    <lineage>
        <taxon>Bacteria</taxon>
        <taxon>Pseudomonadati</taxon>
        <taxon>Bacteroidota</taxon>
        <taxon>Flavobacteriia</taxon>
        <taxon>Flavobacteriales</taxon>
        <taxon>Weeksellaceae</taxon>
        <taxon>Apibacter</taxon>
    </lineage>
</organism>
<dbReference type="InterPro" id="IPR047785">
    <property type="entry name" value="tRNA_MNMC2"/>
</dbReference>
<proteinExistence type="predicted"/>
<dbReference type="InterPro" id="IPR008471">
    <property type="entry name" value="MnmC-like_methylTransf"/>
</dbReference>
<dbReference type="Gene3D" id="3.40.50.150">
    <property type="entry name" value="Vaccinia Virus protein VP39"/>
    <property type="match status" value="1"/>
</dbReference>
<evidence type="ECO:0000259" key="1">
    <source>
        <dbReference type="Pfam" id="PF05430"/>
    </source>
</evidence>
<dbReference type="InterPro" id="IPR029063">
    <property type="entry name" value="SAM-dependent_MTases_sf"/>
</dbReference>
<dbReference type="OrthoDB" id="9786494at2"/>
<dbReference type="Proteomes" id="UP000319499">
    <property type="component" value="Unassembled WGS sequence"/>
</dbReference>
<dbReference type="NCBIfam" id="NF033855">
    <property type="entry name" value="tRNA_MNMC2"/>
    <property type="match status" value="1"/>
</dbReference>
<dbReference type="GO" id="GO:0016645">
    <property type="term" value="F:oxidoreductase activity, acting on the CH-NH group of donors"/>
    <property type="evidence" value="ECO:0007669"/>
    <property type="project" value="InterPro"/>
</dbReference>
<dbReference type="RefSeq" id="WP_146292687.1">
    <property type="nucleotide sequence ID" value="NZ_SELH01000021.1"/>
</dbReference>
<dbReference type="AlphaFoldDB" id="A0A563DC91"/>
<dbReference type="GO" id="GO:0004808">
    <property type="term" value="F:tRNA (5-methylaminomethyl-2-thiouridylate)(34)-methyltransferase activity"/>
    <property type="evidence" value="ECO:0007669"/>
    <property type="project" value="InterPro"/>
</dbReference>
<protein>
    <submittedName>
        <fullName evidence="2">Peptidase</fullName>
    </submittedName>
</protein>
<reference evidence="2 3" key="1">
    <citation type="submission" date="2019-02" db="EMBL/GenBank/DDBJ databases">
        <title>Apibacter muscae sp. nov.: a novel member of the house fly microbiota.</title>
        <authorList>
            <person name="Park R."/>
        </authorList>
    </citation>
    <scope>NUCLEOTIDE SEQUENCE [LARGE SCALE GENOMIC DNA]</scope>
    <source>
        <strain evidence="2 3">AL1</strain>
    </source>
</reference>
<keyword evidence="3" id="KW-1185">Reference proteome</keyword>
<sequence length="223" mass="26028">MLKRVVVTTKEGSKTLQIPEWNESYHSQHGILQEASHVFIKNGLELINLSKISILEMGFGTGFNALLTLFKALNYNKKITYYTLEKYPLEINELLELEYWKLIDDSRAKDYYLQLHHCEWGRIVQIHENFEIVKYPSDFFDLYKLPIHNINLVYYDAFGARVQPHLWEEEIFTQIINTMAPQSLLTTYSSKGSARRAMQKAGFSVEKIAGPMGKREMVNAWKI</sequence>
<dbReference type="PANTHER" id="PTHR39963:SF1">
    <property type="entry name" value="MNMC-LIKE METHYLTRANSFERASE DOMAIN-CONTAINING PROTEIN"/>
    <property type="match status" value="1"/>
</dbReference>
<dbReference type="PANTHER" id="PTHR39963">
    <property type="entry name" value="SLL0983 PROTEIN"/>
    <property type="match status" value="1"/>
</dbReference>